<reference evidence="1" key="1">
    <citation type="submission" date="2017-05" db="UniProtKB">
        <authorList>
            <consortium name="EnsemblMetazoa"/>
        </authorList>
    </citation>
    <scope>IDENTIFICATION</scope>
</reference>
<proteinExistence type="predicted"/>
<accession>A0A1X7UKQ9</accession>
<dbReference type="Gene3D" id="3.30.780.10">
    <property type="entry name" value="SUI1-like domain"/>
    <property type="match status" value="1"/>
</dbReference>
<evidence type="ECO:0000313" key="1">
    <source>
        <dbReference type="EnsemblMetazoa" id="Aqu2.1.28251_001"/>
    </source>
</evidence>
<dbReference type="InParanoid" id="A0A1X7UKQ9"/>
<sequence length="110" mass="12490">MEGGYRVPADCVLTTMASRLYHTGIRFSTHNSFRMQTILSLNRNLRSTASHAFFVKRTKANRIPEYLDFKGSGTRTLTIVRKFDGVTEVSNGGRRIQLFDADAEQDDEDL</sequence>
<dbReference type="EnsemblMetazoa" id="Aqu2.1.28251_001">
    <property type="protein sequence ID" value="Aqu2.1.28251_001"/>
    <property type="gene ID" value="Aqu2.1.28251"/>
</dbReference>
<protein>
    <submittedName>
        <fullName evidence="1">Uncharacterized protein</fullName>
    </submittedName>
</protein>
<dbReference type="AlphaFoldDB" id="A0A1X7UKQ9"/>
<name>A0A1X7UKQ9_AMPQE</name>
<organism evidence="1">
    <name type="scientific">Amphimedon queenslandica</name>
    <name type="common">Sponge</name>
    <dbReference type="NCBI Taxonomy" id="400682"/>
    <lineage>
        <taxon>Eukaryota</taxon>
        <taxon>Metazoa</taxon>
        <taxon>Porifera</taxon>
        <taxon>Demospongiae</taxon>
        <taxon>Heteroscleromorpha</taxon>
        <taxon>Haplosclerida</taxon>
        <taxon>Niphatidae</taxon>
        <taxon>Amphimedon</taxon>
    </lineage>
</organism>